<sequence>MNAAASATRRIRWDHVTTVVSAAILLGAELIGAGLAAGWAIAALFDANWMWELAFEGTLALLAIYGIYRFVMKAKSIEPFVEG</sequence>
<evidence type="ECO:0000313" key="2">
    <source>
        <dbReference type="EMBL" id="MCK0197900.1"/>
    </source>
</evidence>
<feature type="transmembrane region" description="Helical" evidence="1">
    <location>
        <begin position="49"/>
        <end position="68"/>
    </location>
</feature>
<comment type="caution">
    <text evidence="2">The sequence shown here is derived from an EMBL/GenBank/DDBJ whole genome shotgun (WGS) entry which is preliminary data.</text>
</comment>
<proteinExistence type="predicted"/>
<dbReference type="Proteomes" id="UP001203284">
    <property type="component" value="Unassembled WGS sequence"/>
</dbReference>
<protein>
    <submittedName>
        <fullName evidence="2">Uncharacterized protein</fullName>
    </submittedName>
</protein>
<dbReference type="RefSeq" id="WP_247029798.1">
    <property type="nucleotide sequence ID" value="NZ_JALKCH010000008.1"/>
</dbReference>
<organism evidence="2 3">
    <name type="scientific">Ancylobacter crimeensis</name>
    <dbReference type="NCBI Taxonomy" id="2579147"/>
    <lineage>
        <taxon>Bacteria</taxon>
        <taxon>Pseudomonadati</taxon>
        <taxon>Pseudomonadota</taxon>
        <taxon>Alphaproteobacteria</taxon>
        <taxon>Hyphomicrobiales</taxon>
        <taxon>Xanthobacteraceae</taxon>
        <taxon>Ancylobacter</taxon>
    </lineage>
</organism>
<gene>
    <name evidence="2" type="ORF">MWN34_13380</name>
</gene>
<dbReference type="EMBL" id="JALKCH010000008">
    <property type="protein sequence ID" value="MCK0197900.1"/>
    <property type="molecule type" value="Genomic_DNA"/>
</dbReference>
<keyword evidence="3" id="KW-1185">Reference proteome</keyword>
<keyword evidence="1" id="KW-1133">Transmembrane helix</keyword>
<reference evidence="2 3" key="1">
    <citation type="submission" date="2022-04" db="EMBL/GenBank/DDBJ databases">
        <authorList>
            <person name="Grouzdev D.S."/>
            <person name="Pantiukh K.S."/>
            <person name="Krutkina M.S."/>
        </authorList>
    </citation>
    <scope>NUCLEOTIDE SEQUENCE [LARGE SCALE GENOMIC DNA]</scope>
    <source>
        <strain evidence="2 3">6x-1</strain>
    </source>
</reference>
<name>A0ABT0DD74_9HYPH</name>
<keyword evidence="1" id="KW-0812">Transmembrane</keyword>
<accession>A0ABT0DD74</accession>
<evidence type="ECO:0000256" key="1">
    <source>
        <dbReference type="SAM" id="Phobius"/>
    </source>
</evidence>
<feature type="transmembrane region" description="Helical" evidence="1">
    <location>
        <begin position="19"/>
        <end position="43"/>
    </location>
</feature>
<keyword evidence="1" id="KW-0472">Membrane</keyword>
<evidence type="ECO:0000313" key="3">
    <source>
        <dbReference type="Proteomes" id="UP001203284"/>
    </source>
</evidence>